<protein>
    <submittedName>
        <fullName evidence="1">Uncharacterized protein</fullName>
    </submittedName>
</protein>
<proteinExistence type="predicted"/>
<evidence type="ECO:0000313" key="2">
    <source>
        <dbReference type="Proteomes" id="UP001230328"/>
    </source>
</evidence>
<reference evidence="1 2" key="1">
    <citation type="submission" date="2023-07" db="EMBL/GenBank/DDBJ databases">
        <title>Comparative genomics of wheat-associated soil bacteria to identify genetic determinants of phenazine resistance.</title>
        <authorList>
            <person name="Mouncey N."/>
        </authorList>
    </citation>
    <scope>NUCLEOTIDE SEQUENCE [LARGE SCALE GENOMIC DNA]</scope>
    <source>
        <strain evidence="1 2">V2I4</strain>
    </source>
</reference>
<keyword evidence="2" id="KW-1185">Reference proteome</keyword>
<dbReference type="Gene3D" id="3.40.50.1820">
    <property type="entry name" value="alpha/beta hydrolase"/>
    <property type="match status" value="1"/>
</dbReference>
<gene>
    <name evidence="1" type="ORF">QF035_010608</name>
</gene>
<dbReference type="Proteomes" id="UP001230328">
    <property type="component" value="Unassembled WGS sequence"/>
</dbReference>
<name>A0ABU0TDK0_9ACTN</name>
<dbReference type="SUPFAM" id="SSF53474">
    <property type="entry name" value="alpha/beta-Hydrolases"/>
    <property type="match status" value="1"/>
</dbReference>
<dbReference type="InterPro" id="IPR029058">
    <property type="entry name" value="AB_hydrolase_fold"/>
</dbReference>
<accession>A0ABU0TDK0</accession>
<comment type="caution">
    <text evidence="1">The sequence shown here is derived from an EMBL/GenBank/DDBJ whole genome shotgun (WGS) entry which is preliminary data.</text>
</comment>
<organism evidence="1 2">
    <name type="scientific">Streptomyces umbrinus</name>
    <dbReference type="NCBI Taxonomy" id="67370"/>
    <lineage>
        <taxon>Bacteria</taxon>
        <taxon>Bacillati</taxon>
        <taxon>Actinomycetota</taxon>
        <taxon>Actinomycetes</taxon>
        <taxon>Kitasatosporales</taxon>
        <taxon>Streptomycetaceae</taxon>
        <taxon>Streptomyces</taxon>
        <taxon>Streptomyces phaeochromogenes group</taxon>
    </lineage>
</organism>
<sequence length="287" mass="30436">MPTCHADRLARWHRPVTDFACRESCAGTWPSSRRWLPHAGSGRAASVADLSGVDPRKLPEAGAALTDRMREYVSRWGAVAPTPTPLFPVVDGDVLPATPWEALAGGAARDMELIAGHNRDEFRLFLMIEGPLGQVDENHGGHGPGPVRAHTGRLAVLPRRVPGCLPGVPLRTRAVGLAVPHAFAAPRAGASGRRRPGAHVRTRSTYAGVHESALFGQRAKAISCTFVDLYRGVGRSGRTPVNTPPDWCAPLGARSAQSSTVARAGERVTRTDVSAADWCGAPAVRPG</sequence>
<evidence type="ECO:0000313" key="1">
    <source>
        <dbReference type="EMBL" id="MDQ1033026.1"/>
    </source>
</evidence>
<dbReference type="EMBL" id="JAUSZI010000002">
    <property type="protein sequence ID" value="MDQ1033026.1"/>
    <property type="molecule type" value="Genomic_DNA"/>
</dbReference>